<dbReference type="PIR" id="T18115">
    <property type="entry name" value="T18115"/>
</dbReference>
<evidence type="ECO:0000313" key="1">
    <source>
        <dbReference type="EMBL" id="AAC97025.1"/>
    </source>
</evidence>
<reference evidence="1 2" key="7">
    <citation type="journal article" date="2000" name="Virology">
        <title>Characterization of a beta-1,3-glucanase encoded by chlorella virus PBCV-1.</title>
        <authorList>
            <person name="Sun L."/>
            <person name="Gurnon J.R."/>
            <person name="Adams B.J."/>
            <person name="Graves M.V."/>
            <person name="Van Etten J.L."/>
        </authorList>
    </citation>
    <scope>NUCLEOTIDE SEQUENCE [LARGE SCALE GENOMIC DNA]</scope>
</reference>
<dbReference type="KEGG" id="vg:918111"/>
<name>O41095_PBCV1</name>
<reference evidence="1 2" key="4">
    <citation type="journal article" date="1996" name="Virology">
        <title>Analysis of 76 kb of the chlorella virus PBCV-1 330-kb genome: map positions 182 to 258.</title>
        <authorList>
            <person name="Kutish G.F."/>
            <person name="Li Y."/>
            <person name="Lu Z."/>
            <person name="Furuta M."/>
            <person name="Rock D.L."/>
            <person name="Van Etten J.L."/>
        </authorList>
    </citation>
    <scope>NUCLEOTIDE SEQUENCE [LARGE SCALE GENOMIC DNA]</scope>
</reference>
<gene>
    <name evidence="1" type="primary">a613R</name>
</gene>
<reference evidence="1 2" key="3">
    <citation type="journal article" date="1996" name="Virology">
        <title>Analysis of 94 kb of the chlorella virus PBCV-1 330-kb genome: map positions 88 to 182.</title>
        <authorList>
            <person name="Lu Z."/>
            <person name="Li Y."/>
            <person name="Que Q."/>
            <person name="Kutish G.F."/>
            <person name="Rock D.L."/>
            <person name="Van Etten J.L."/>
        </authorList>
    </citation>
    <scope>NUCLEOTIDE SEQUENCE [LARGE SCALE GENOMIC DNA]</scope>
</reference>
<reference evidence="1 2" key="1">
    <citation type="journal article" date="1995" name="Virology">
        <title>Analysis of 45 kb of DNA located at the left end of the chlorella virus PBCV-1 genome.</title>
        <authorList>
            <person name="Lu Z."/>
            <person name="Li Y."/>
            <person name="Zhang Y."/>
            <person name="Kutish G.F."/>
            <person name="Rock D.L."/>
            <person name="Van Etten J.L."/>
        </authorList>
    </citation>
    <scope>NUCLEOTIDE SEQUENCE [LARGE SCALE GENOMIC DNA]</scope>
</reference>
<keyword evidence="2" id="KW-1185">Reference proteome</keyword>
<protein>
    <submittedName>
        <fullName evidence="1">Uncharacterized protein</fullName>
    </submittedName>
</protein>
<proteinExistence type="predicted"/>
<reference evidence="1 2" key="5">
    <citation type="journal article" date="1997" name="Virology">
        <title>Analysis of 74 kb of DNA located at the right end of the 330-kb chlorella virus PBCV-1 genome.</title>
        <authorList>
            <person name="Li Y."/>
            <person name="Lu Z."/>
            <person name="Sun L."/>
            <person name="Ropp S."/>
            <person name="Kutish G.F."/>
            <person name="Rock D.L."/>
            <person name="Van Etten J.L."/>
        </authorList>
    </citation>
    <scope>NUCLEOTIDE SEQUENCE [LARGE SCALE GENOMIC DNA]</scope>
</reference>
<reference evidence="1 2" key="8">
    <citation type="journal article" date="2010" name="J. Virol.">
        <title>Microarray analysis of Paramecium bursaria chlorella virus 1 transcription.</title>
        <authorList>
            <person name="Yanai-Balser G.M."/>
            <person name="Duncan G.A."/>
            <person name="Eudy J.D."/>
            <person name="Wang D."/>
            <person name="Li X."/>
            <person name="Agarkova I.V."/>
            <person name="Dunigan D.D."/>
            <person name="Van Etten J.L."/>
        </authorList>
    </citation>
    <scope>NUCLEOTIDE SEQUENCE [LARGE SCALE GENOMIC DNA]</scope>
</reference>
<dbReference type="EMBL" id="JF411744">
    <property type="protein sequence ID" value="AAC97025.1"/>
    <property type="molecule type" value="Genomic_DNA"/>
</dbReference>
<reference evidence="1 2" key="2">
    <citation type="journal article" date="1995" name="Virology">
        <title>Analysis of 43 kb of the Chlorella virus PBCV-1 330-kb genome: map positions 45 to 88.</title>
        <authorList>
            <person name="Li Y."/>
            <person name="Lu Z."/>
            <person name="Burbank D.E."/>
            <person name="Kutish G.F."/>
            <person name="Rock D.L."/>
            <person name="Van Etten J.L."/>
        </authorList>
    </citation>
    <scope>NUCLEOTIDE SEQUENCE [LARGE SCALE GENOMIC DNA]</scope>
</reference>
<accession>O41095</accession>
<reference evidence="1 2" key="6">
    <citation type="journal article" date="1999" name="Virology">
        <title>Chlorella virus PBCV-1 encodes a functional homospermidine synthase.</title>
        <authorList>
            <person name="Kaiser A."/>
            <person name="Vollmert M."/>
            <person name="Tholl D."/>
            <person name="Graves M.V."/>
            <person name="Gurnon J.R."/>
            <person name="Xing W."/>
            <person name="Lisec A.D."/>
            <person name="Nickerson K.W."/>
            <person name="Van Etten J.L."/>
        </authorList>
    </citation>
    <scope>NUCLEOTIDE SEQUENCE [LARGE SCALE GENOMIC DNA]</scope>
</reference>
<organism evidence="1 2">
    <name type="scientific">Paramecium bursaria Chlorella virus 1</name>
    <name type="common">PBCV-1</name>
    <dbReference type="NCBI Taxonomy" id="10506"/>
    <lineage>
        <taxon>Viruses</taxon>
        <taxon>Varidnaviria</taxon>
        <taxon>Bamfordvirae</taxon>
        <taxon>Nucleocytoviricota</taxon>
        <taxon>Megaviricetes</taxon>
        <taxon>Algavirales</taxon>
        <taxon>Phycodnaviridae</taxon>
        <taxon>Chlorovirus</taxon>
        <taxon>Chlorovirus vanettense</taxon>
    </lineage>
</organism>
<sequence>MSSVRVFAMVKNCTKTKSHCRHILSRKQIIFKGGPPIIIMAHYTQTFFNKFSLLERFSRKYTISTQWGFFHDDSVIKHYFIFINTFL</sequence>
<dbReference type="RefSeq" id="NP_048969.1">
    <property type="nucleotide sequence ID" value="NC_000852.5"/>
</dbReference>
<dbReference type="OrthoDB" id="38175at10239"/>
<dbReference type="GeneID" id="918111"/>
<organismHost>
    <name type="scientific">Chlorella</name>
    <dbReference type="NCBI Taxonomy" id="3071"/>
</organismHost>
<evidence type="ECO:0000313" key="2">
    <source>
        <dbReference type="Proteomes" id="UP000000862"/>
    </source>
</evidence>
<dbReference type="Proteomes" id="UP000000862">
    <property type="component" value="Segment"/>
</dbReference>